<dbReference type="SUPFAM" id="SSF46689">
    <property type="entry name" value="Homeodomain-like"/>
    <property type="match status" value="1"/>
</dbReference>
<name>D1A3T2_THECD</name>
<dbReference type="Proteomes" id="UP000001918">
    <property type="component" value="Chromosome"/>
</dbReference>
<evidence type="ECO:0000259" key="6">
    <source>
        <dbReference type="PROSITE" id="PS50977"/>
    </source>
</evidence>
<keyword evidence="1" id="KW-0678">Repressor</keyword>
<dbReference type="GO" id="GO:0000976">
    <property type="term" value="F:transcription cis-regulatory region binding"/>
    <property type="evidence" value="ECO:0007669"/>
    <property type="project" value="TreeGrafter"/>
</dbReference>
<evidence type="ECO:0000256" key="4">
    <source>
        <dbReference type="ARBA" id="ARBA00023163"/>
    </source>
</evidence>
<proteinExistence type="predicted"/>
<gene>
    <name evidence="7" type="ordered locus">Tcur_2422</name>
</gene>
<dbReference type="EMBL" id="CP001738">
    <property type="protein sequence ID" value="ACY97985.1"/>
    <property type="molecule type" value="Genomic_DNA"/>
</dbReference>
<dbReference type="InterPro" id="IPR036271">
    <property type="entry name" value="Tet_transcr_reg_TetR-rel_C_sf"/>
</dbReference>
<dbReference type="PRINTS" id="PR00455">
    <property type="entry name" value="HTHTETR"/>
</dbReference>
<dbReference type="InterPro" id="IPR001647">
    <property type="entry name" value="HTH_TetR"/>
</dbReference>
<dbReference type="RefSeq" id="WP_012852769.1">
    <property type="nucleotide sequence ID" value="NC_013510.1"/>
</dbReference>
<dbReference type="InterPro" id="IPR009057">
    <property type="entry name" value="Homeodomain-like_sf"/>
</dbReference>
<accession>D1A3T2</accession>
<evidence type="ECO:0000256" key="5">
    <source>
        <dbReference type="PROSITE-ProRule" id="PRU00335"/>
    </source>
</evidence>
<dbReference type="InterPro" id="IPR039538">
    <property type="entry name" value="BetI_C"/>
</dbReference>
<dbReference type="HOGENOM" id="CLU_069356_15_10_11"/>
<feature type="domain" description="HTH tetR-type" evidence="6">
    <location>
        <begin position="8"/>
        <end position="68"/>
    </location>
</feature>
<feature type="DNA-binding region" description="H-T-H motif" evidence="5">
    <location>
        <begin position="31"/>
        <end position="50"/>
    </location>
</feature>
<keyword evidence="3 5" id="KW-0238">DNA-binding</keyword>
<protein>
    <submittedName>
        <fullName evidence="7">Transcriptional regulator, TetR family</fullName>
    </submittedName>
</protein>
<evidence type="ECO:0000313" key="8">
    <source>
        <dbReference type="Proteomes" id="UP000001918"/>
    </source>
</evidence>
<reference evidence="7 8" key="1">
    <citation type="journal article" date="2011" name="Stand. Genomic Sci.">
        <title>Complete genome sequence of Thermomonospora curvata type strain (B9).</title>
        <authorList>
            <person name="Chertkov O."/>
            <person name="Sikorski J."/>
            <person name="Nolan M."/>
            <person name="Lapidus A."/>
            <person name="Lucas S."/>
            <person name="Del Rio T.G."/>
            <person name="Tice H."/>
            <person name="Cheng J.F."/>
            <person name="Goodwin L."/>
            <person name="Pitluck S."/>
            <person name="Liolios K."/>
            <person name="Ivanova N."/>
            <person name="Mavromatis K."/>
            <person name="Mikhailova N."/>
            <person name="Ovchinnikova G."/>
            <person name="Pati A."/>
            <person name="Chen A."/>
            <person name="Palaniappan K."/>
            <person name="Djao O.D."/>
            <person name="Land M."/>
            <person name="Hauser L."/>
            <person name="Chang Y.J."/>
            <person name="Jeffries C.D."/>
            <person name="Brettin T."/>
            <person name="Han C."/>
            <person name="Detter J.C."/>
            <person name="Rohde M."/>
            <person name="Goker M."/>
            <person name="Woyke T."/>
            <person name="Bristow J."/>
            <person name="Eisen J.A."/>
            <person name="Markowitz V."/>
            <person name="Hugenholtz P."/>
            <person name="Klenk H.P."/>
            <person name="Kyrpides N.C."/>
        </authorList>
    </citation>
    <scope>NUCLEOTIDE SEQUENCE [LARGE SCALE GENOMIC DNA]</scope>
    <source>
        <strain evidence="8">ATCC 19995 / DSM 43183 / JCM 3096 / KCTC 9072 / NBRC 15933 / NCIMB 10081 / Henssen B9</strain>
    </source>
</reference>
<dbReference type="PANTHER" id="PTHR30055:SF234">
    <property type="entry name" value="HTH-TYPE TRANSCRIPTIONAL REGULATOR BETI"/>
    <property type="match status" value="1"/>
</dbReference>
<evidence type="ECO:0000256" key="1">
    <source>
        <dbReference type="ARBA" id="ARBA00022491"/>
    </source>
</evidence>
<dbReference type="InterPro" id="IPR050109">
    <property type="entry name" value="HTH-type_TetR-like_transc_reg"/>
</dbReference>
<dbReference type="Pfam" id="PF00440">
    <property type="entry name" value="TetR_N"/>
    <property type="match status" value="1"/>
</dbReference>
<dbReference type="PROSITE" id="PS50977">
    <property type="entry name" value="HTH_TETR_2"/>
    <property type="match status" value="1"/>
</dbReference>
<evidence type="ECO:0000313" key="7">
    <source>
        <dbReference type="EMBL" id="ACY97985.1"/>
    </source>
</evidence>
<dbReference type="GO" id="GO:0003700">
    <property type="term" value="F:DNA-binding transcription factor activity"/>
    <property type="evidence" value="ECO:0007669"/>
    <property type="project" value="TreeGrafter"/>
</dbReference>
<dbReference type="KEGG" id="tcu:Tcur_2422"/>
<dbReference type="AlphaFoldDB" id="D1A3T2"/>
<dbReference type="eggNOG" id="COG1309">
    <property type="taxonomic scope" value="Bacteria"/>
</dbReference>
<dbReference type="Gene3D" id="1.10.357.10">
    <property type="entry name" value="Tetracycline Repressor, domain 2"/>
    <property type="match status" value="1"/>
</dbReference>
<dbReference type="PANTHER" id="PTHR30055">
    <property type="entry name" value="HTH-TYPE TRANSCRIPTIONAL REGULATOR RUTR"/>
    <property type="match status" value="1"/>
</dbReference>
<dbReference type="Pfam" id="PF13977">
    <property type="entry name" value="TetR_C_6"/>
    <property type="match status" value="1"/>
</dbReference>
<sequence length="197" mass="21386">MPRVVDHEARRAEIISAVLALVAEEGAEGVTVRRAAAAAGLSTGALAHYFADKDELLAAAFVEVARRVGRRVAAVSAERDPADLLHHAITAVLPLDAERRAEARAWLAFLDRALVRQEVAALQREVYARWRRQYAEILRAGRRAGVFRADLDCEATAAWLIAVADGLTLQLVFDPAALAADAVEKLIASHIDALRPR</sequence>
<keyword evidence="4" id="KW-0804">Transcription</keyword>
<dbReference type="SUPFAM" id="SSF48498">
    <property type="entry name" value="Tetracyclin repressor-like, C-terminal domain"/>
    <property type="match status" value="1"/>
</dbReference>
<evidence type="ECO:0000256" key="2">
    <source>
        <dbReference type="ARBA" id="ARBA00023015"/>
    </source>
</evidence>
<dbReference type="STRING" id="471852.Tcur_2422"/>
<dbReference type="OrthoDB" id="9816296at2"/>
<keyword evidence="8" id="KW-1185">Reference proteome</keyword>
<evidence type="ECO:0000256" key="3">
    <source>
        <dbReference type="ARBA" id="ARBA00023125"/>
    </source>
</evidence>
<keyword evidence="2" id="KW-0805">Transcription regulation</keyword>
<organism evidence="7 8">
    <name type="scientific">Thermomonospora curvata (strain ATCC 19995 / DSM 43183 / JCM 3096 / KCTC 9072 / NBRC 15933 / NCIMB 10081 / Henssen B9)</name>
    <dbReference type="NCBI Taxonomy" id="471852"/>
    <lineage>
        <taxon>Bacteria</taxon>
        <taxon>Bacillati</taxon>
        <taxon>Actinomycetota</taxon>
        <taxon>Actinomycetes</taxon>
        <taxon>Streptosporangiales</taxon>
        <taxon>Thermomonosporaceae</taxon>
        <taxon>Thermomonospora</taxon>
    </lineage>
</organism>